<sequence>MAKIISYLRLKNMTMLQSFIALNCVYLVAVLTAIVFEFEWADRIRRRFADHPSGNDWVLTAQIIAMLLTIGVGLVLMASLFYKLKLKKPLEILMSASEKISANDLGFQVSYDSRDEMSDLCRAFEKMRSQLESNFKALWRSAEERNQISAIFAHDLRTPLSIMKGYFEFINSYLPQKKISEEKLLDTIKTMESHILRMERYVEAMSSIQKLDDIPINKQEIEIDTLIALLDDGASRIADLRGKTYDSCRNADSTSLFVDLDLVMQVFENMIANGVRYAFSQVKVDYLVRNGFFSITVTDDGPGFSNEGLLKAVLPFYRGEAPEANEHHGLGLYTSKTLCEKHQGGLQVANSSRGGGKVTVSFLCRVDK</sequence>
<keyword evidence="12" id="KW-0902">Two-component regulatory system</keyword>
<evidence type="ECO:0000256" key="8">
    <source>
        <dbReference type="ARBA" id="ARBA00022741"/>
    </source>
</evidence>
<protein>
    <recommendedName>
        <fullName evidence="3">histidine kinase</fullName>
        <ecNumber evidence="3">2.7.13.3</ecNumber>
    </recommendedName>
</protein>
<keyword evidence="9 17" id="KW-0418">Kinase</keyword>
<dbReference type="InterPro" id="IPR050398">
    <property type="entry name" value="HssS/ArlS-like"/>
</dbReference>
<dbReference type="Pfam" id="PF00512">
    <property type="entry name" value="HisKA"/>
    <property type="match status" value="1"/>
</dbReference>
<dbReference type="Proteomes" id="UP001519287">
    <property type="component" value="Unassembled WGS sequence"/>
</dbReference>
<evidence type="ECO:0000256" key="2">
    <source>
        <dbReference type="ARBA" id="ARBA00004651"/>
    </source>
</evidence>
<dbReference type="InterPro" id="IPR036890">
    <property type="entry name" value="HATPase_C_sf"/>
</dbReference>
<evidence type="ECO:0000313" key="18">
    <source>
        <dbReference type="Proteomes" id="UP001519287"/>
    </source>
</evidence>
<evidence type="ECO:0000256" key="13">
    <source>
        <dbReference type="ARBA" id="ARBA00023136"/>
    </source>
</evidence>
<evidence type="ECO:0000256" key="4">
    <source>
        <dbReference type="ARBA" id="ARBA00022475"/>
    </source>
</evidence>
<dbReference type="SMART" id="SM00387">
    <property type="entry name" value="HATPase_c"/>
    <property type="match status" value="1"/>
</dbReference>
<dbReference type="InterPro" id="IPR005467">
    <property type="entry name" value="His_kinase_dom"/>
</dbReference>
<feature type="transmembrane region" description="Helical" evidence="14">
    <location>
        <begin position="58"/>
        <end position="82"/>
    </location>
</feature>
<evidence type="ECO:0000256" key="12">
    <source>
        <dbReference type="ARBA" id="ARBA00023012"/>
    </source>
</evidence>
<evidence type="ECO:0000256" key="11">
    <source>
        <dbReference type="ARBA" id="ARBA00022989"/>
    </source>
</evidence>
<dbReference type="InterPro" id="IPR003660">
    <property type="entry name" value="HAMP_dom"/>
</dbReference>
<dbReference type="PROSITE" id="PS50109">
    <property type="entry name" value="HIS_KIN"/>
    <property type="match status" value="1"/>
</dbReference>
<evidence type="ECO:0000256" key="9">
    <source>
        <dbReference type="ARBA" id="ARBA00022777"/>
    </source>
</evidence>
<dbReference type="EC" id="2.7.13.3" evidence="3"/>
<comment type="caution">
    <text evidence="17">The sequence shown here is derived from an EMBL/GenBank/DDBJ whole genome shotgun (WGS) entry which is preliminary data.</text>
</comment>
<organism evidence="17 18">
    <name type="scientific">Paenibacillus eucommiae</name>
    <dbReference type="NCBI Taxonomy" id="1355755"/>
    <lineage>
        <taxon>Bacteria</taxon>
        <taxon>Bacillati</taxon>
        <taxon>Bacillota</taxon>
        <taxon>Bacilli</taxon>
        <taxon>Bacillales</taxon>
        <taxon>Paenibacillaceae</taxon>
        <taxon>Paenibacillus</taxon>
    </lineage>
</organism>
<evidence type="ECO:0000256" key="14">
    <source>
        <dbReference type="SAM" id="Phobius"/>
    </source>
</evidence>
<evidence type="ECO:0000313" key="17">
    <source>
        <dbReference type="EMBL" id="MBP1991226.1"/>
    </source>
</evidence>
<dbReference type="InterPro" id="IPR036097">
    <property type="entry name" value="HisK_dim/P_sf"/>
</dbReference>
<dbReference type="Pfam" id="PF02518">
    <property type="entry name" value="HATPase_c"/>
    <property type="match status" value="1"/>
</dbReference>
<reference evidence="17 18" key="1">
    <citation type="submission" date="2021-03" db="EMBL/GenBank/DDBJ databases">
        <title>Genomic Encyclopedia of Type Strains, Phase IV (KMG-IV): sequencing the most valuable type-strain genomes for metagenomic binning, comparative biology and taxonomic classification.</title>
        <authorList>
            <person name="Goeker M."/>
        </authorList>
    </citation>
    <scope>NUCLEOTIDE SEQUENCE [LARGE SCALE GENOMIC DNA]</scope>
    <source>
        <strain evidence="17 18">DSM 26048</strain>
    </source>
</reference>
<keyword evidence="11 14" id="KW-1133">Transmembrane helix</keyword>
<comment type="catalytic activity">
    <reaction evidence="1">
        <text>ATP + protein L-histidine = ADP + protein N-phospho-L-histidine.</text>
        <dbReference type="EC" id="2.7.13.3"/>
    </reaction>
</comment>
<evidence type="ECO:0000256" key="5">
    <source>
        <dbReference type="ARBA" id="ARBA00022553"/>
    </source>
</evidence>
<keyword evidence="18" id="KW-1185">Reference proteome</keyword>
<evidence type="ECO:0000256" key="7">
    <source>
        <dbReference type="ARBA" id="ARBA00022692"/>
    </source>
</evidence>
<accession>A0ABS4IWJ1</accession>
<evidence type="ECO:0000256" key="6">
    <source>
        <dbReference type="ARBA" id="ARBA00022679"/>
    </source>
</evidence>
<dbReference type="PROSITE" id="PS50885">
    <property type="entry name" value="HAMP"/>
    <property type="match status" value="1"/>
</dbReference>
<proteinExistence type="predicted"/>
<dbReference type="InterPro" id="IPR003661">
    <property type="entry name" value="HisK_dim/P_dom"/>
</dbReference>
<keyword evidence="7 14" id="KW-0812">Transmembrane</keyword>
<dbReference type="CDD" id="cd06225">
    <property type="entry name" value="HAMP"/>
    <property type="match status" value="1"/>
</dbReference>
<dbReference type="PANTHER" id="PTHR45528:SF1">
    <property type="entry name" value="SENSOR HISTIDINE KINASE CPXA"/>
    <property type="match status" value="1"/>
</dbReference>
<comment type="subcellular location">
    <subcellularLocation>
        <location evidence="2">Cell membrane</location>
        <topology evidence="2">Multi-pass membrane protein</topology>
    </subcellularLocation>
</comment>
<dbReference type="Pfam" id="PF00672">
    <property type="entry name" value="HAMP"/>
    <property type="match status" value="1"/>
</dbReference>
<dbReference type="Gene3D" id="1.10.287.130">
    <property type="match status" value="1"/>
</dbReference>
<dbReference type="Gene3D" id="6.10.340.10">
    <property type="match status" value="1"/>
</dbReference>
<dbReference type="EMBL" id="JAGGLB010000008">
    <property type="protein sequence ID" value="MBP1991226.1"/>
    <property type="molecule type" value="Genomic_DNA"/>
</dbReference>
<keyword evidence="10" id="KW-0067">ATP-binding</keyword>
<dbReference type="CDD" id="cd00082">
    <property type="entry name" value="HisKA"/>
    <property type="match status" value="1"/>
</dbReference>
<evidence type="ECO:0000256" key="1">
    <source>
        <dbReference type="ARBA" id="ARBA00000085"/>
    </source>
</evidence>
<evidence type="ECO:0000256" key="3">
    <source>
        <dbReference type="ARBA" id="ARBA00012438"/>
    </source>
</evidence>
<dbReference type="SUPFAM" id="SSF55874">
    <property type="entry name" value="ATPase domain of HSP90 chaperone/DNA topoisomerase II/histidine kinase"/>
    <property type="match status" value="1"/>
</dbReference>
<dbReference type="PANTHER" id="PTHR45528">
    <property type="entry name" value="SENSOR HISTIDINE KINASE CPXA"/>
    <property type="match status" value="1"/>
</dbReference>
<dbReference type="Gene3D" id="3.30.565.10">
    <property type="entry name" value="Histidine kinase-like ATPase, C-terminal domain"/>
    <property type="match status" value="1"/>
</dbReference>
<evidence type="ECO:0000259" key="15">
    <source>
        <dbReference type="PROSITE" id="PS50109"/>
    </source>
</evidence>
<feature type="domain" description="HAMP" evidence="16">
    <location>
        <begin position="84"/>
        <end position="136"/>
    </location>
</feature>
<dbReference type="SUPFAM" id="SSF158472">
    <property type="entry name" value="HAMP domain-like"/>
    <property type="match status" value="1"/>
</dbReference>
<dbReference type="InterPro" id="IPR003594">
    <property type="entry name" value="HATPase_dom"/>
</dbReference>
<dbReference type="RefSeq" id="WP_209971992.1">
    <property type="nucleotide sequence ID" value="NZ_JAGGLB010000008.1"/>
</dbReference>
<dbReference type="SMART" id="SM00388">
    <property type="entry name" value="HisKA"/>
    <property type="match status" value="1"/>
</dbReference>
<keyword evidence="4" id="KW-1003">Cell membrane</keyword>
<feature type="transmembrane region" description="Helical" evidence="14">
    <location>
        <begin position="20"/>
        <end position="38"/>
    </location>
</feature>
<keyword evidence="5" id="KW-0597">Phosphoprotein</keyword>
<evidence type="ECO:0000259" key="16">
    <source>
        <dbReference type="PROSITE" id="PS50885"/>
    </source>
</evidence>
<dbReference type="SUPFAM" id="SSF47384">
    <property type="entry name" value="Homodimeric domain of signal transducing histidine kinase"/>
    <property type="match status" value="1"/>
</dbReference>
<gene>
    <name evidence="17" type="ORF">J2Z66_002833</name>
</gene>
<keyword evidence="8" id="KW-0547">Nucleotide-binding</keyword>
<name>A0ABS4IWJ1_9BACL</name>
<dbReference type="GO" id="GO:0016301">
    <property type="term" value="F:kinase activity"/>
    <property type="evidence" value="ECO:0007669"/>
    <property type="project" value="UniProtKB-KW"/>
</dbReference>
<evidence type="ECO:0000256" key="10">
    <source>
        <dbReference type="ARBA" id="ARBA00022840"/>
    </source>
</evidence>
<keyword evidence="13 14" id="KW-0472">Membrane</keyword>
<feature type="domain" description="Histidine kinase" evidence="15">
    <location>
        <begin position="151"/>
        <end position="366"/>
    </location>
</feature>
<keyword evidence="6" id="KW-0808">Transferase</keyword>
<dbReference type="SMART" id="SM00304">
    <property type="entry name" value="HAMP"/>
    <property type="match status" value="1"/>
</dbReference>